<keyword evidence="3" id="KW-0804">Transcription</keyword>
<feature type="domain" description="HTH lacI-type" evidence="4">
    <location>
        <begin position="6"/>
        <end position="62"/>
    </location>
</feature>
<dbReference type="PANTHER" id="PTHR30146:SF153">
    <property type="entry name" value="LACTOSE OPERON REPRESSOR"/>
    <property type="match status" value="1"/>
</dbReference>
<evidence type="ECO:0000256" key="1">
    <source>
        <dbReference type="ARBA" id="ARBA00023015"/>
    </source>
</evidence>
<dbReference type="SUPFAM" id="SSF53822">
    <property type="entry name" value="Periplasmic binding protein-like I"/>
    <property type="match status" value="1"/>
</dbReference>
<dbReference type="GO" id="GO:0003677">
    <property type="term" value="F:DNA binding"/>
    <property type="evidence" value="ECO:0007669"/>
    <property type="project" value="UniProtKB-KW"/>
</dbReference>
<dbReference type="Pfam" id="PF00356">
    <property type="entry name" value="LacI"/>
    <property type="match status" value="1"/>
</dbReference>
<dbReference type="Gene3D" id="1.10.260.40">
    <property type="entry name" value="lambda repressor-like DNA-binding domains"/>
    <property type="match status" value="1"/>
</dbReference>
<dbReference type="Proteomes" id="UP001434337">
    <property type="component" value="Chromosome"/>
</dbReference>
<dbReference type="InterPro" id="IPR028082">
    <property type="entry name" value="Peripla_BP_I"/>
</dbReference>
<evidence type="ECO:0000256" key="3">
    <source>
        <dbReference type="ARBA" id="ARBA00023163"/>
    </source>
</evidence>
<dbReference type="InterPro" id="IPR000843">
    <property type="entry name" value="HTH_LacI"/>
</dbReference>
<dbReference type="PRINTS" id="PR00036">
    <property type="entry name" value="HTHLACI"/>
</dbReference>
<protein>
    <submittedName>
        <fullName evidence="5">LacI family DNA-binding transcriptional regulator</fullName>
    </submittedName>
</protein>
<dbReference type="PANTHER" id="PTHR30146">
    <property type="entry name" value="LACI-RELATED TRANSCRIPTIONAL REPRESSOR"/>
    <property type="match status" value="1"/>
</dbReference>
<evidence type="ECO:0000313" key="6">
    <source>
        <dbReference type="Proteomes" id="UP001434337"/>
    </source>
</evidence>
<dbReference type="InterPro" id="IPR046335">
    <property type="entry name" value="LacI/GalR-like_sensor"/>
</dbReference>
<gene>
    <name evidence="5" type="ORF">PCC79_15590</name>
</gene>
<keyword evidence="2 5" id="KW-0238">DNA-binding</keyword>
<accession>A0ABZ3C7U0</accession>
<keyword evidence="6" id="KW-1185">Reference proteome</keyword>
<evidence type="ECO:0000313" key="5">
    <source>
        <dbReference type="EMBL" id="WZW98291.1"/>
    </source>
</evidence>
<dbReference type="SMART" id="SM00354">
    <property type="entry name" value="HTH_LACI"/>
    <property type="match status" value="1"/>
</dbReference>
<evidence type="ECO:0000259" key="4">
    <source>
        <dbReference type="PROSITE" id="PS50932"/>
    </source>
</evidence>
<keyword evidence="1" id="KW-0805">Transcription regulation</keyword>
<dbReference type="RefSeq" id="WP_232547158.1">
    <property type="nucleotide sequence ID" value="NZ_CP115965.1"/>
</dbReference>
<proteinExistence type="predicted"/>
<name>A0ABZ3C7U0_9ACTN</name>
<dbReference type="SUPFAM" id="SSF47413">
    <property type="entry name" value="lambda repressor-like DNA-binding domains"/>
    <property type="match status" value="1"/>
</dbReference>
<dbReference type="PROSITE" id="PS50932">
    <property type="entry name" value="HTH_LACI_2"/>
    <property type="match status" value="1"/>
</dbReference>
<sequence>MVERRVTVKDVAKRAGVSQATVSYVLNETAGQTITPATQERVREAARDLGYTPSRTARALRSGRSDLVLLLLPDAPVGENLARMTERFTDAMDAHGFLAVSRRKRTGQDMGHLVAEIGPAAVLCLGELGPEDEGWASAPSLPIVLLGEGPGGALGETSYAHDAMAMRQVDHLADAGHRRIGFARPRSAQFTVYAEPRAEGVRRRCAERGLAEPVEVELGLTGEDAVAAVAALRGAGVTGVAAYNDEYAIAVLAGLRLSGLTAPTDLAVIGIDNIPLAALTHPPLTSVALDLNSGIDRATAAILTGLGIPTDPPPPSDPFRVVVRASA</sequence>
<evidence type="ECO:0000256" key="2">
    <source>
        <dbReference type="ARBA" id="ARBA00023125"/>
    </source>
</evidence>
<dbReference type="Pfam" id="PF13377">
    <property type="entry name" value="Peripla_BP_3"/>
    <property type="match status" value="1"/>
</dbReference>
<dbReference type="CDD" id="cd01392">
    <property type="entry name" value="HTH_LacI"/>
    <property type="match status" value="1"/>
</dbReference>
<organism evidence="5 6">
    <name type="scientific">Propioniciclava soli</name>
    <dbReference type="NCBI Taxonomy" id="2775081"/>
    <lineage>
        <taxon>Bacteria</taxon>
        <taxon>Bacillati</taxon>
        <taxon>Actinomycetota</taxon>
        <taxon>Actinomycetes</taxon>
        <taxon>Propionibacteriales</taxon>
        <taxon>Propionibacteriaceae</taxon>
        <taxon>Propioniciclava</taxon>
    </lineage>
</organism>
<reference evidence="5 6" key="1">
    <citation type="journal article" date="2023" name="Environ Microbiome">
        <title>A coral-associated actinobacterium mitigates coral bleaching under heat stress.</title>
        <authorList>
            <person name="Li J."/>
            <person name="Zou Y."/>
            <person name="Li Q."/>
            <person name="Zhang J."/>
            <person name="Bourne D.G."/>
            <person name="Lyu Y."/>
            <person name="Liu C."/>
            <person name="Zhang S."/>
        </authorList>
    </citation>
    <scope>NUCLEOTIDE SEQUENCE [LARGE SCALE GENOMIC DNA]</scope>
    <source>
        <strain evidence="5 6">SCSIO 13291</strain>
    </source>
</reference>
<dbReference type="EMBL" id="CP115965">
    <property type="protein sequence ID" value="WZW98291.1"/>
    <property type="molecule type" value="Genomic_DNA"/>
</dbReference>
<dbReference type="InterPro" id="IPR010982">
    <property type="entry name" value="Lambda_DNA-bd_dom_sf"/>
</dbReference>
<dbReference type="PROSITE" id="PS00356">
    <property type="entry name" value="HTH_LACI_1"/>
    <property type="match status" value="1"/>
</dbReference>
<dbReference type="Gene3D" id="3.40.50.2300">
    <property type="match status" value="2"/>
</dbReference>